<keyword evidence="1" id="KW-0812">Transmembrane</keyword>
<sequence length="136" mass="16544">MEKKQLYSIVCIILTIIFITLLTINYKLHKYVYLKESKLEYMIDNKEKKINNNKNKQCSYSQVLNEFKDRDDVSILKVEGGKSKIYIRVRYEKDIKDLKKFVENLEEKQKFSRLKEIDIQKEKEQLRTNLTFEFNF</sequence>
<name>A0A6M0R7W0_9CLOT</name>
<dbReference type="Proteomes" id="UP000473885">
    <property type="component" value="Unassembled WGS sequence"/>
</dbReference>
<feature type="transmembrane region" description="Helical" evidence="1">
    <location>
        <begin position="6"/>
        <end position="28"/>
    </location>
</feature>
<protein>
    <submittedName>
        <fullName evidence="2">Uncharacterized protein</fullName>
    </submittedName>
</protein>
<keyword evidence="3" id="KW-1185">Reference proteome</keyword>
<keyword evidence="1" id="KW-1133">Transmembrane helix</keyword>
<dbReference type="EMBL" id="SXDP01000002">
    <property type="protein sequence ID" value="NEZ46322.1"/>
    <property type="molecule type" value="Genomic_DNA"/>
</dbReference>
<reference evidence="2 3" key="1">
    <citation type="submission" date="2019-04" db="EMBL/GenBank/DDBJ databases">
        <title>Genome sequencing of Clostridium botulinum Groups I-IV and Clostridium butyricum.</title>
        <authorList>
            <person name="Brunt J."/>
            <person name="Van Vliet A.H.M."/>
            <person name="Stringer S.C."/>
            <person name="Carter A.T."/>
            <person name="Peck M.W."/>
        </authorList>
    </citation>
    <scope>NUCLEOTIDE SEQUENCE [LARGE SCALE GENOMIC DNA]</scope>
    <source>
        <strain evidence="2 3">IFR 18/094</strain>
    </source>
</reference>
<organism evidence="2 3">
    <name type="scientific">Clostridium niameyense</name>
    <dbReference type="NCBI Taxonomy" id="1622073"/>
    <lineage>
        <taxon>Bacteria</taxon>
        <taxon>Bacillati</taxon>
        <taxon>Bacillota</taxon>
        <taxon>Clostridia</taxon>
        <taxon>Eubacteriales</taxon>
        <taxon>Clostridiaceae</taxon>
        <taxon>Clostridium</taxon>
    </lineage>
</organism>
<evidence type="ECO:0000313" key="2">
    <source>
        <dbReference type="EMBL" id="NEZ46322.1"/>
    </source>
</evidence>
<evidence type="ECO:0000256" key="1">
    <source>
        <dbReference type="SAM" id="Phobius"/>
    </source>
</evidence>
<comment type="caution">
    <text evidence="2">The sequence shown here is derived from an EMBL/GenBank/DDBJ whole genome shotgun (WGS) entry which is preliminary data.</text>
</comment>
<dbReference type="RefSeq" id="WP_163248587.1">
    <property type="nucleotide sequence ID" value="NZ_SXDP01000002.1"/>
</dbReference>
<accession>A0A6M0R7W0</accession>
<gene>
    <name evidence="2" type="ORF">FDF74_03735</name>
</gene>
<proteinExistence type="predicted"/>
<dbReference type="AlphaFoldDB" id="A0A6M0R7W0"/>
<evidence type="ECO:0000313" key="3">
    <source>
        <dbReference type="Proteomes" id="UP000473885"/>
    </source>
</evidence>
<keyword evidence="1" id="KW-0472">Membrane</keyword>